<gene>
    <name evidence="3" type="primary">LOC103607232</name>
</gene>
<dbReference type="Proteomes" id="UP000694923">
    <property type="component" value="Unplaced"/>
</dbReference>
<evidence type="ECO:0000256" key="1">
    <source>
        <dbReference type="SAM" id="MobiDB-lite"/>
    </source>
</evidence>
<organism evidence="2 3">
    <name type="scientific">Galeopterus variegatus</name>
    <name type="common">Malayan flying lemur</name>
    <name type="synonym">Cynocephalus variegatus</name>
    <dbReference type="NCBI Taxonomy" id="482537"/>
    <lineage>
        <taxon>Eukaryota</taxon>
        <taxon>Metazoa</taxon>
        <taxon>Chordata</taxon>
        <taxon>Craniata</taxon>
        <taxon>Vertebrata</taxon>
        <taxon>Euteleostomi</taxon>
        <taxon>Mammalia</taxon>
        <taxon>Eutheria</taxon>
        <taxon>Euarchontoglires</taxon>
        <taxon>Dermoptera</taxon>
        <taxon>Cynocephalidae</taxon>
        <taxon>Galeopterus</taxon>
    </lineage>
</organism>
<feature type="region of interest" description="Disordered" evidence="1">
    <location>
        <begin position="1"/>
        <end position="41"/>
    </location>
</feature>
<feature type="compositionally biased region" description="Low complexity" evidence="1">
    <location>
        <begin position="16"/>
        <end position="41"/>
    </location>
</feature>
<sequence length="41" mass="4021">MPSPQGTEMVLSYARGQEAGPEGEAVPAAPAGPALAQPSSL</sequence>
<keyword evidence="2" id="KW-1185">Reference proteome</keyword>
<evidence type="ECO:0000313" key="2">
    <source>
        <dbReference type="Proteomes" id="UP000694923"/>
    </source>
</evidence>
<reference evidence="3" key="1">
    <citation type="submission" date="2025-08" db="UniProtKB">
        <authorList>
            <consortium name="RefSeq"/>
        </authorList>
    </citation>
    <scope>IDENTIFICATION</scope>
</reference>
<dbReference type="RefSeq" id="XP_008589980.1">
    <property type="nucleotide sequence ID" value="XM_008591758.1"/>
</dbReference>
<name>A0ABM0SAT9_GALVR</name>
<evidence type="ECO:0000313" key="3">
    <source>
        <dbReference type="RefSeq" id="XP_008589980.1"/>
    </source>
</evidence>
<dbReference type="GeneID" id="103607232"/>
<protein>
    <submittedName>
        <fullName evidence="3">Mitochondrial carnitine/acylcarnitine carrier protein CACL-like</fullName>
    </submittedName>
</protein>
<accession>A0ABM0SAT9</accession>
<proteinExistence type="predicted"/>